<comment type="caution">
    <text evidence="6">The sequence shown here is derived from an EMBL/GenBank/DDBJ whole genome shotgun (WGS) entry which is preliminary data.</text>
</comment>
<evidence type="ECO:0000256" key="3">
    <source>
        <dbReference type="ARBA" id="ARBA00031870"/>
    </source>
</evidence>
<dbReference type="GO" id="GO:0003723">
    <property type="term" value="F:RNA binding"/>
    <property type="evidence" value="ECO:0007669"/>
    <property type="project" value="InterPro"/>
</dbReference>
<dbReference type="Pfam" id="PF00849">
    <property type="entry name" value="PseudoU_synth_2"/>
    <property type="match status" value="1"/>
</dbReference>
<dbReference type="Proteomes" id="UP000886804">
    <property type="component" value="Unassembled WGS sequence"/>
</dbReference>
<dbReference type="PANTHER" id="PTHR21600">
    <property type="entry name" value="MITOCHONDRIAL RNA PSEUDOURIDINE SYNTHASE"/>
    <property type="match status" value="1"/>
</dbReference>
<dbReference type="EMBL" id="DWYS01000167">
    <property type="protein sequence ID" value="HJB08872.1"/>
    <property type="molecule type" value="Genomic_DNA"/>
</dbReference>
<comment type="similarity">
    <text evidence="2">Belongs to the pseudouridine synthase RluA family.</text>
</comment>
<evidence type="ECO:0000313" key="6">
    <source>
        <dbReference type="EMBL" id="HJB08872.1"/>
    </source>
</evidence>
<dbReference type="GO" id="GO:0140098">
    <property type="term" value="F:catalytic activity, acting on RNA"/>
    <property type="evidence" value="ECO:0007669"/>
    <property type="project" value="UniProtKB-ARBA"/>
</dbReference>
<name>A0A9D2RNG1_9FIRM</name>
<dbReference type="InterPro" id="IPR006145">
    <property type="entry name" value="PsdUridine_synth_RsuA/RluA"/>
</dbReference>
<comment type="catalytic activity">
    <reaction evidence="1">
        <text>a uridine in RNA = a pseudouridine in RNA</text>
        <dbReference type="Rhea" id="RHEA:48348"/>
        <dbReference type="Rhea" id="RHEA-COMP:12068"/>
        <dbReference type="Rhea" id="RHEA-COMP:12069"/>
        <dbReference type="ChEBI" id="CHEBI:65314"/>
        <dbReference type="ChEBI" id="CHEBI:65315"/>
    </reaction>
</comment>
<dbReference type="SUPFAM" id="SSF55120">
    <property type="entry name" value="Pseudouridine synthase"/>
    <property type="match status" value="1"/>
</dbReference>
<dbReference type="CDD" id="cd02869">
    <property type="entry name" value="PseudoU_synth_RluA_like"/>
    <property type="match status" value="1"/>
</dbReference>
<protein>
    <recommendedName>
        <fullName evidence="3">RNA pseudouridylate synthase</fullName>
    </recommendedName>
    <alternativeName>
        <fullName evidence="4">RNA-uridine isomerase</fullName>
    </alternativeName>
</protein>
<dbReference type="GO" id="GO:0009982">
    <property type="term" value="F:pseudouridine synthase activity"/>
    <property type="evidence" value="ECO:0007669"/>
    <property type="project" value="InterPro"/>
</dbReference>
<dbReference type="AlphaFoldDB" id="A0A9D2RNG1"/>
<evidence type="ECO:0000256" key="4">
    <source>
        <dbReference type="ARBA" id="ARBA00033164"/>
    </source>
</evidence>
<dbReference type="InterPro" id="IPR050188">
    <property type="entry name" value="RluA_PseudoU_synthase"/>
</dbReference>
<evidence type="ECO:0000313" key="7">
    <source>
        <dbReference type="Proteomes" id="UP000886804"/>
    </source>
</evidence>
<evidence type="ECO:0000259" key="5">
    <source>
        <dbReference type="Pfam" id="PF00849"/>
    </source>
</evidence>
<feature type="domain" description="Pseudouridine synthase RsuA/RluA-like" evidence="5">
    <location>
        <begin position="10"/>
        <end position="183"/>
    </location>
</feature>
<reference evidence="6" key="2">
    <citation type="submission" date="2021-04" db="EMBL/GenBank/DDBJ databases">
        <authorList>
            <person name="Gilroy R."/>
        </authorList>
    </citation>
    <scope>NUCLEOTIDE SEQUENCE</scope>
    <source>
        <strain evidence="6">CHK188-4685</strain>
    </source>
</reference>
<proteinExistence type="inferred from homology"/>
<organism evidence="6 7">
    <name type="scientific">Candidatus Enterocloster faecavium</name>
    <dbReference type="NCBI Taxonomy" id="2838560"/>
    <lineage>
        <taxon>Bacteria</taxon>
        <taxon>Bacillati</taxon>
        <taxon>Bacillota</taxon>
        <taxon>Clostridia</taxon>
        <taxon>Lachnospirales</taxon>
        <taxon>Lachnospiraceae</taxon>
        <taxon>Enterocloster</taxon>
    </lineage>
</organism>
<gene>
    <name evidence="6" type="ORF">H9716_13600</name>
</gene>
<dbReference type="GO" id="GO:0000455">
    <property type="term" value="P:enzyme-directed rRNA pseudouridine synthesis"/>
    <property type="evidence" value="ECO:0007669"/>
    <property type="project" value="TreeGrafter"/>
</dbReference>
<dbReference type="InterPro" id="IPR020103">
    <property type="entry name" value="PsdUridine_synth_cat_dom_sf"/>
</dbReference>
<accession>A0A9D2RNG1</accession>
<reference evidence="6" key="1">
    <citation type="journal article" date="2021" name="PeerJ">
        <title>Extensive microbial diversity within the chicken gut microbiome revealed by metagenomics and culture.</title>
        <authorList>
            <person name="Gilroy R."/>
            <person name="Ravi A."/>
            <person name="Getino M."/>
            <person name="Pursley I."/>
            <person name="Horton D.L."/>
            <person name="Alikhan N.F."/>
            <person name="Baker D."/>
            <person name="Gharbi K."/>
            <person name="Hall N."/>
            <person name="Watson M."/>
            <person name="Adriaenssens E.M."/>
            <person name="Foster-Nyarko E."/>
            <person name="Jarju S."/>
            <person name="Secka A."/>
            <person name="Antonio M."/>
            <person name="Oren A."/>
            <person name="Chaudhuri R.R."/>
            <person name="La Ragione R."/>
            <person name="Hildebrand F."/>
            <person name="Pallen M.J."/>
        </authorList>
    </citation>
    <scope>NUCLEOTIDE SEQUENCE</scope>
    <source>
        <strain evidence="6">CHK188-4685</strain>
    </source>
</reference>
<dbReference type="PANTHER" id="PTHR21600:SF87">
    <property type="entry name" value="RNA PSEUDOURIDYLATE SYNTHASE DOMAIN-CONTAINING PROTEIN 1"/>
    <property type="match status" value="1"/>
</dbReference>
<dbReference type="Gene3D" id="3.30.2350.10">
    <property type="entry name" value="Pseudouridine synthase"/>
    <property type="match status" value="1"/>
</dbReference>
<sequence>MLSVLFEDPNLIVVEKPAGIESQSSRGFEEDMVSRIREHIHKLSPKKSTGALGGQPPYVGVIHRLDRPVGGVMVYAKTQKAAALLSRQVQEGKMKKIYRAVVCGKPVDNSGTYVDFLLKDRKINCSRIVDKSADGGKLARLNYRVVDSREVKEEKTGGGSQVLTLVEIELLTGRHHQIRVQMAGHGTPLYGDSKYGKSPAAGPLALCAVRLSFVHPITGKEMRFSMKETGGAFDLF</sequence>
<evidence type="ECO:0000256" key="2">
    <source>
        <dbReference type="ARBA" id="ARBA00010876"/>
    </source>
</evidence>
<evidence type="ECO:0000256" key="1">
    <source>
        <dbReference type="ARBA" id="ARBA00000073"/>
    </source>
</evidence>